<dbReference type="GO" id="GO:0008233">
    <property type="term" value="F:peptidase activity"/>
    <property type="evidence" value="ECO:0007669"/>
    <property type="project" value="UniProtKB-KW"/>
</dbReference>
<dbReference type="AlphaFoldDB" id="A0A9D6QMR5"/>
<dbReference type="InterPro" id="IPR026392">
    <property type="entry name" value="Exo/Archaeosortase_dom"/>
</dbReference>
<dbReference type="InterPro" id="IPR013426">
    <property type="entry name" value="EpsH-like"/>
</dbReference>
<evidence type="ECO:0000256" key="3">
    <source>
        <dbReference type="ARBA" id="ARBA00022670"/>
    </source>
</evidence>
<dbReference type="InterPro" id="IPR019127">
    <property type="entry name" value="Exosortase"/>
</dbReference>
<reference evidence="9" key="1">
    <citation type="submission" date="2020-07" db="EMBL/GenBank/DDBJ databases">
        <title>Huge and variable diversity of episymbiotic CPR bacteria and DPANN archaea in groundwater ecosystems.</title>
        <authorList>
            <person name="He C.Y."/>
            <person name="Keren R."/>
            <person name="Whittaker M."/>
            <person name="Farag I.F."/>
            <person name="Doudna J."/>
            <person name="Cate J.H.D."/>
            <person name="Banfield J.F."/>
        </authorList>
    </citation>
    <scope>NUCLEOTIDE SEQUENCE</scope>
    <source>
        <strain evidence="9">NC_groundwater_928_Pr1_S-0.2um_72_17</strain>
    </source>
</reference>
<feature type="transmembrane region" description="Helical" evidence="8">
    <location>
        <begin position="82"/>
        <end position="101"/>
    </location>
</feature>
<dbReference type="Pfam" id="PF09721">
    <property type="entry name" value="Exosortase_EpsH"/>
    <property type="match status" value="1"/>
</dbReference>
<accession>A0A9D6QMR5</accession>
<evidence type="ECO:0000256" key="2">
    <source>
        <dbReference type="ARBA" id="ARBA00022475"/>
    </source>
</evidence>
<evidence type="ECO:0000256" key="7">
    <source>
        <dbReference type="ARBA" id="ARBA00023136"/>
    </source>
</evidence>
<sequence length="296" mass="30881">MSRAVPLAAAADRGGAALRRIAALAVVAILLVAVYHRAAATLWNVWTTNDDYSHGPLVPLVATAMAWTSRARLAGLPSRTDARGLALVALACALQIVGMRADVFALQGYSLVVMASGLVWTFLGAAWLRALAFPLGYLVFMLPFPPIVMNGLAYALKEITVRISTRAAEALGVQLQQSGMTLYLASGVLRVENPCSGLRSLLALLATATAFARFQPGALWRRAALLAAGIPIAVLGNAVRLTLLILIGHYAGVAKATGWVHDASGYVLFAAALAALFAMRRLLTPRGGAGAVGEGA</sequence>
<name>A0A9D6QMR5_UNCEI</name>
<evidence type="ECO:0000256" key="5">
    <source>
        <dbReference type="ARBA" id="ARBA00022801"/>
    </source>
</evidence>
<evidence type="ECO:0000256" key="6">
    <source>
        <dbReference type="ARBA" id="ARBA00022989"/>
    </source>
</evidence>
<evidence type="ECO:0000256" key="8">
    <source>
        <dbReference type="SAM" id="Phobius"/>
    </source>
</evidence>
<proteinExistence type="predicted"/>
<dbReference type="Proteomes" id="UP000807850">
    <property type="component" value="Unassembled WGS sequence"/>
</dbReference>
<keyword evidence="3" id="KW-0645">Protease</keyword>
<keyword evidence="6 8" id="KW-1133">Transmembrane helix</keyword>
<organism evidence="9 10">
    <name type="scientific">Eiseniibacteriota bacterium</name>
    <dbReference type="NCBI Taxonomy" id="2212470"/>
    <lineage>
        <taxon>Bacteria</taxon>
        <taxon>Candidatus Eiseniibacteriota</taxon>
    </lineage>
</organism>
<evidence type="ECO:0000313" key="9">
    <source>
        <dbReference type="EMBL" id="MBI3540038.1"/>
    </source>
</evidence>
<keyword evidence="4 8" id="KW-0812">Transmembrane</keyword>
<evidence type="ECO:0000313" key="10">
    <source>
        <dbReference type="Proteomes" id="UP000807850"/>
    </source>
</evidence>
<feature type="transmembrane region" description="Helical" evidence="8">
    <location>
        <begin position="134"/>
        <end position="156"/>
    </location>
</feature>
<dbReference type="GO" id="GO:0006508">
    <property type="term" value="P:proteolysis"/>
    <property type="evidence" value="ECO:0007669"/>
    <property type="project" value="UniProtKB-KW"/>
</dbReference>
<feature type="transmembrane region" description="Helical" evidence="8">
    <location>
        <begin position="21"/>
        <end position="46"/>
    </location>
</feature>
<keyword evidence="7 8" id="KW-0472">Membrane</keyword>
<comment type="subcellular location">
    <subcellularLocation>
        <location evidence="1">Cell membrane</location>
        <topology evidence="1">Multi-pass membrane protein</topology>
    </subcellularLocation>
</comment>
<dbReference type="NCBIfam" id="TIGR02602">
    <property type="entry name" value="8TM_EpsH"/>
    <property type="match status" value="1"/>
</dbReference>
<dbReference type="NCBIfam" id="TIGR04178">
    <property type="entry name" value="exo_archaeo"/>
    <property type="match status" value="1"/>
</dbReference>
<feature type="transmembrane region" description="Helical" evidence="8">
    <location>
        <begin position="223"/>
        <end position="251"/>
    </location>
</feature>
<comment type="caution">
    <text evidence="9">The sequence shown here is derived from an EMBL/GenBank/DDBJ whole genome shotgun (WGS) entry which is preliminary data.</text>
</comment>
<feature type="transmembrane region" description="Helical" evidence="8">
    <location>
        <begin position="108"/>
        <end position="128"/>
    </location>
</feature>
<keyword evidence="5" id="KW-0378">Hydrolase</keyword>
<gene>
    <name evidence="9" type="ORF">HY076_07175</name>
</gene>
<dbReference type="GO" id="GO:0005886">
    <property type="term" value="C:plasma membrane"/>
    <property type="evidence" value="ECO:0007669"/>
    <property type="project" value="UniProtKB-SubCell"/>
</dbReference>
<evidence type="ECO:0000256" key="4">
    <source>
        <dbReference type="ARBA" id="ARBA00022692"/>
    </source>
</evidence>
<feature type="transmembrane region" description="Helical" evidence="8">
    <location>
        <begin position="263"/>
        <end position="279"/>
    </location>
</feature>
<evidence type="ECO:0000256" key="1">
    <source>
        <dbReference type="ARBA" id="ARBA00004651"/>
    </source>
</evidence>
<protein>
    <submittedName>
        <fullName evidence="9">Exosortase/archaeosortase family protein</fullName>
    </submittedName>
</protein>
<dbReference type="EMBL" id="JACQAY010000233">
    <property type="protein sequence ID" value="MBI3540038.1"/>
    <property type="molecule type" value="Genomic_DNA"/>
</dbReference>
<keyword evidence="2" id="KW-1003">Cell membrane</keyword>